<keyword evidence="1" id="KW-1133">Transmembrane helix</keyword>
<evidence type="ECO:0000256" key="2">
    <source>
        <dbReference type="SAM" id="SignalP"/>
    </source>
</evidence>
<dbReference type="Proteomes" id="UP000265618">
    <property type="component" value="Unassembled WGS sequence"/>
</dbReference>
<keyword evidence="4" id="KW-1185">Reference proteome</keyword>
<evidence type="ECO:0000313" key="3">
    <source>
        <dbReference type="EMBL" id="GIQ80859.1"/>
    </source>
</evidence>
<evidence type="ECO:0008006" key="5">
    <source>
        <dbReference type="Google" id="ProtNLM"/>
    </source>
</evidence>
<proteinExistence type="predicted"/>
<reference evidence="3 4" key="1">
    <citation type="journal article" date="2018" name="PLoS ONE">
        <title>The draft genome of Kipferlia bialata reveals reductive genome evolution in fornicate parasites.</title>
        <authorList>
            <person name="Tanifuji G."/>
            <person name="Takabayashi S."/>
            <person name="Kume K."/>
            <person name="Takagi M."/>
            <person name="Nakayama T."/>
            <person name="Kamikawa R."/>
            <person name="Inagaki Y."/>
            <person name="Hashimoto T."/>
        </authorList>
    </citation>
    <scope>NUCLEOTIDE SEQUENCE [LARGE SCALE GENOMIC DNA]</scope>
    <source>
        <strain evidence="3">NY0173</strain>
    </source>
</reference>
<keyword evidence="1" id="KW-0472">Membrane</keyword>
<keyword evidence="1" id="KW-0812">Transmembrane</keyword>
<organism evidence="3 4">
    <name type="scientific">Kipferlia bialata</name>
    <dbReference type="NCBI Taxonomy" id="797122"/>
    <lineage>
        <taxon>Eukaryota</taxon>
        <taxon>Metamonada</taxon>
        <taxon>Carpediemonas-like organisms</taxon>
        <taxon>Kipferlia</taxon>
    </lineage>
</organism>
<dbReference type="AlphaFoldDB" id="A0A9K3CPD3"/>
<sequence length="271" mass="28616">MSLQGTSSLVLLILASSVLCEVFHLETAVGTFNSTVYESTMYDTYVIHPARLLTVDLACTGYLEDTYDYLRLYRDKCSEGLPSDSGDEEYIGRYTGTLSLSEAMEFSEGGYNCAYIIFDTDRDGNDYEGFRCAYSSTSYPEEESIVLVVCIGCGVLVLAGVLGVVLTKCKGRKTKTSIEIAATPGNTDVGEGVSVVGDVSEGGVGGNAVVGGEAHGHINSDHYPVSTSHVIVGGAPQSRPASADPYLVEAYLDLPSHSPPPMSPMPGGVGC</sequence>
<feature type="transmembrane region" description="Helical" evidence="1">
    <location>
        <begin position="145"/>
        <end position="166"/>
    </location>
</feature>
<name>A0A9K3CPD3_9EUKA</name>
<feature type="signal peptide" evidence="2">
    <location>
        <begin position="1"/>
        <end position="20"/>
    </location>
</feature>
<comment type="caution">
    <text evidence="3">The sequence shown here is derived from an EMBL/GenBank/DDBJ whole genome shotgun (WGS) entry which is preliminary data.</text>
</comment>
<dbReference type="EMBL" id="BDIP01000256">
    <property type="protein sequence ID" value="GIQ80859.1"/>
    <property type="molecule type" value="Genomic_DNA"/>
</dbReference>
<feature type="chain" id="PRO_5039954365" description="CUB domain-containing protein" evidence="2">
    <location>
        <begin position="21"/>
        <end position="271"/>
    </location>
</feature>
<evidence type="ECO:0000256" key="1">
    <source>
        <dbReference type="SAM" id="Phobius"/>
    </source>
</evidence>
<keyword evidence="2" id="KW-0732">Signal</keyword>
<protein>
    <recommendedName>
        <fullName evidence="5">CUB domain-containing protein</fullName>
    </recommendedName>
</protein>
<evidence type="ECO:0000313" key="4">
    <source>
        <dbReference type="Proteomes" id="UP000265618"/>
    </source>
</evidence>
<accession>A0A9K3CPD3</accession>
<gene>
    <name evidence="3" type="ORF">KIPB_001726</name>
</gene>